<keyword evidence="1" id="KW-0560">Oxidoreductase</keyword>
<evidence type="ECO:0000259" key="2">
    <source>
        <dbReference type="Pfam" id="PF00248"/>
    </source>
</evidence>
<name>A0A0F9QTP7_9ZZZZ</name>
<dbReference type="InterPro" id="IPR023210">
    <property type="entry name" value="NADP_OxRdtase_dom"/>
</dbReference>
<protein>
    <recommendedName>
        <fullName evidence="2">NADP-dependent oxidoreductase domain-containing protein</fullName>
    </recommendedName>
</protein>
<dbReference type="AlphaFoldDB" id="A0A0F9QTP7"/>
<accession>A0A0F9QTP7</accession>
<dbReference type="GO" id="GO:0005829">
    <property type="term" value="C:cytosol"/>
    <property type="evidence" value="ECO:0007669"/>
    <property type="project" value="UniProtKB-ARBA"/>
</dbReference>
<dbReference type="GO" id="GO:0016491">
    <property type="term" value="F:oxidoreductase activity"/>
    <property type="evidence" value="ECO:0007669"/>
    <property type="project" value="UniProtKB-KW"/>
</dbReference>
<dbReference type="Pfam" id="PF00248">
    <property type="entry name" value="Aldo_ket_red"/>
    <property type="match status" value="1"/>
</dbReference>
<organism evidence="3">
    <name type="scientific">marine sediment metagenome</name>
    <dbReference type="NCBI Taxonomy" id="412755"/>
    <lineage>
        <taxon>unclassified sequences</taxon>
        <taxon>metagenomes</taxon>
        <taxon>ecological metagenomes</taxon>
    </lineage>
</organism>
<dbReference type="PANTHER" id="PTHR43364:SF4">
    <property type="entry name" value="NAD(P)-LINKED OXIDOREDUCTASE SUPERFAMILY PROTEIN"/>
    <property type="match status" value="1"/>
</dbReference>
<dbReference type="EMBL" id="LAZR01003609">
    <property type="protein sequence ID" value="KKN16496.1"/>
    <property type="molecule type" value="Genomic_DNA"/>
</dbReference>
<dbReference type="FunFam" id="3.20.20.100:FF:000004">
    <property type="entry name" value="Oxidoreductase, aldo/keto reductase"/>
    <property type="match status" value="1"/>
</dbReference>
<dbReference type="InterPro" id="IPR050523">
    <property type="entry name" value="AKR_Detox_Biosynth"/>
</dbReference>
<comment type="caution">
    <text evidence="3">The sequence shown here is derived from an EMBL/GenBank/DDBJ whole genome shotgun (WGS) entry which is preliminary data.</text>
</comment>
<evidence type="ECO:0000313" key="3">
    <source>
        <dbReference type="EMBL" id="KKN16496.1"/>
    </source>
</evidence>
<reference evidence="3" key="1">
    <citation type="journal article" date="2015" name="Nature">
        <title>Complex archaea that bridge the gap between prokaryotes and eukaryotes.</title>
        <authorList>
            <person name="Spang A."/>
            <person name="Saw J.H."/>
            <person name="Jorgensen S.L."/>
            <person name="Zaremba-Niedzwiedzka K."/>
            <person name="Martijn J."/>
            <person name="Lind A.E."/>
            <person name="van Eijk R."/>
            <person name="Schleper C."/>
            <person name="Guy L."/>
            <person name="Ettema T.J."/>
        </authorList>
    </citation>
    <scope>NUCLEOTIDE SEQUENCE</scope>
</reference>
<evidence type="ECO:0000256" key="1">
    <source>
        <dbReference type="ARBA" id="ARBA00023002"/>
    </source>
</evidence>
<gene>
    <name evidence="3" type="ORF">LCGC14_0975310</name>
</gene>
<dbReference type="InterPro" id="IPR036812">
    <property type="entry name" value="NAD(P)_OxRdtase_dom_sf"/>
</dbReference>
<sequence>MQRRKLGRTDLNLSVIGMGTFAIGGGNWKFAWGPQDDRESSFAIHRALDLGINWIDTAPIYGLGRSEEVVGKALKGLKEKPIIATKCGLIWDKERSISSCLKKKSIRGEIEASLKRLRVDVIDLYQIHWPQPDENIEEAWGSIADLVKKGKVRYAGVSNFSVEQLKRIQPIHSVASLQPPYSMLERGVEDELLEYCSEEGIGVIVYSPMQKGLLTGKFNGERVKNLPKNDHRREDSHFQEPELSANLRLVEGLRSITEKRGKTIAQLAIAWVLRRPELTAAIVGARRSSQIEETASVGDWVLSGEDITAIDKLLDERQKVLNLS</sequence>
<dbReference type="InterPro" id="IPR020471">
    <property type="entry name" value="AKR"/>
</dbReference>
<dbReference type="CDD" id="cd19102">
    <property type="entry name" value="AKR_unchar"/>
    <property type="match status" value="1"/>
</dbReference>
<dbReference type="PRINTS" id="PR00069">
    <property type="entry name" value="ALDKETRDTASE"/>
</dbReference>
<dbReference type="SUPFAM" id="SSF51430">
    <property type="entry name" value="NAD(P)-linked oxidoreductase"/>
    <property type="match status" value="1"/>
</dbReference>
<feature type="domain" description="NADP-dependent oxidoreductase" evidence="2">
    <location>
        <begin position="16"/>
        <end position="314"/>
    </location>
</feature>
<dbReference type="Gene3D" id="3.20.20.100">
    <property type="entry name" value="NADP-dependent oxidoreductase domain"/>
    <property type="match status" value="1"/>
</dbReference>
<dbReference type="PANTHER" id="PTHR43364">
    <property type="entry name" value="NADH-SPECIFIC METHYLGLYOXAL REDUCTASE-RELATED"/>
    <property type="match status" value="1"/>
</dbReference>
<proteinExistence type="predicted"/>